<gene>
    <name evidence="2" type="primary">flbC</name>
</gene>
<sequence length="394" mass="45005">MYMSNLLNLSKAYGNKLNLLNTIKGLNLNVSKMESKGNASSFLNVMSSESKKLAKAKFMIFDFLNFFKDNGLIAKNLKKSPLNKSFFLKKLENEDFVSDLKSLIARMNVFLDFEGLNSIKEDLSSNFDFLGKEKFFEKIEKLCLAFNDLSSFLGFDFLTALIDDYYNQISLNDKKEEKNVINIDVKNFKKNNSDHNDFVFSKFSLNAIDGQNFVDRYKVKEISNNSLKGFVEEFANYNIKSSKDVGGFDFVSSLKPEWNLKINKNIVDKAKVVLKSNNTGEIKLVLKPKELGSIRINLNLDSNNNLLGKIVVDNQNVKMLFDQNMHSLNKMLGESGFNASLNLFLAGENLNSFTGDFKDDSKDQNLHFGYNKFFKIEEEVEFSYDVDKNVNLIV</sequence>
<dbReference type="InterPro" id="IPR038610">
    <property type="entry name" value="FliK-like_C_sf"/>
</dbReference>
<name>Q44919_BORBG</name>
<protein>
    <submittedName>
        <fullName evidence="2">FlbC protein</fullName>
    </submittedName>
</protein>
<accession>Q44919</accession>
<proteinExistence type="predicted"/>
<dbReference type="AlphaFoldDB" id="Q44919"/>
<dbReference type="EMBL" id="L76303">
    <property type="protein sequence ID" value="AAB51416.1"/>
    <property type="molecule type" value="Genomic_DNA"/>
</dbReference>
<reference evidence="2" key="1">
    <citation type="journal article" date="1997" name="J. Bacteriol.">
        <title>Molecular characterization of a large Borrelia burgdorferi motility operon which is initiated by a consensus sigma70 promoter.</title>
        <authorList>
            <person name="Ge Y."/>
            <person name="Old I.G."/>
            <person name="Saint Girons I."/>
            <person name="Charon N.W."/>
        </authorList>
    </citation>
    <scope>NUCLEOTIDE SEQUENCE</scope>
    <source>
        <strain evidence="2">212</strain>
    </source>
</reference>
<organism evidence="2">
    <name type="scientific">Borreliella burgdorferi</name>
    <name type="common">Lyme disease spirochete</name>
    <name type="synonym">Borrelia burgdorferi</name>
    <dbReference type="NCBI Taxonomy" id="139"/>
    <lineage>
        <taxon>Bacteria</taxon>
        <taxon>Pseudomonadati</taxon>
        <taxon>Spirochaetota</taxon>
        <taxon>Spirochaetia</taxon>
        <taxon>Spirochaetales</taxon>
        <taxon>Borreliaceae</taxon>
        <taxon>Borreliella</taxon>
    </lineage>
</organism>
<feature type="domain" description="Flagellar hook-length control protein-like C-terminal" evidence="1">
    <location>
        <begin position="271"/>
        <end position="339"/>
    </location>
</feature>
<dbReference type="Gene3D" id="3.30.750.140">
    <property type="match status" value="1"/>
</dbReference>
<dbReference type="InterPro" id="IPR021136">
    <property type="entry name" value="Flagellar_hook_control-like_C"/>
</dbReference>
<evidence type="ECO:0000313" key="2">
    <source>
        <dbReference type="EMBL" id="AAB51416.1"/>
    </source>
</evidence>
<evidence type="ECO:0000259" key="1">
    <source>
        <dbReference type="Pfam" id="PF02120"/>
    </source>
</evidence>
<dbReference type="Pfam" id="PF02120">
    <property type="entry name" value="Flg_hook"/>
    <property type="match status" value="1"/>
</dbReference>